<keyword evidence="3" id="KW-0813">Transport</keyword>
<dbReference type="NCBIfam" id="TIGR01494">
    <property type="entry name" value="ATPase_P-type"/>
    <property type="match status" value="1"/>
</dbReference>
<feature type="domain" description="HMA" evidence="14">
    <location>
        <begin position="93"/>
        <end position="159"/>
    </location>
</feature>
<dbReference type="PRINTS" id="PR00943">
    <property type="entry name" value="CUATPASE"/>
</dbReference>
<dbReference type="PANTHER" id="PTHR43520:SF5">
    <property type="entry name" value="CATION-TRANSPORTING P-TYPE ATPASE-RELATED"/>
    <property type="match status" value="1"/>
</dbReference>
<evidence type="ECO:0000256" key="11">
    <source>
        <dbReference type="ARBA" id="ARBA00023065"/>
    </source>
</evidence>
<accession>A0A7W5ZJ47</accession>
<evidence type="ECO:0000256" key="1">
    <source>
        <dbReference type="ARBA" id="ARBA00004651"/>
    </source>
</evidence>
<dbReference type="InterPro" id="IPR023298">
    <property type="entry name" value="ATPase_P-typ_TM_dom_sf"/>
</dbReference>
<dbReference type="Pfam" id="PF12156">
    <property type="entry name" value="ATPase-cat_bd"/>
    <property type="match status" value="1"/>
</dbReference>
<keyword evidence="11" id="KW-0406">Ion transport</keyword>
<dbReference type="InterPro" id="IPR023299">
    <property type="entry name" value="ATPase_P-typ_cyto_dom_N"/>
</dbReference>
<keyword evidence="6 13" id="KW-0812">Transmembrane</keyword>
<reference evidence="15 16" key="1">
    <citation type="submission" date="2020-08" db="EMBL/GenBank/DDBJ databases">
        <title>Genomic Encyclopedia of Type Strains, Phase IV (KMG-IV): sequencing the most valuable type-strain genomes for metagenomic binning, comparative biology and taxonomic classification.</title>
        <authorList>
            <person name="Goeker M."/>
        </authorList>
    </citation>
    <scope>NUCLEOTIDE SEQUENCE [LARGE SCALE GENOMIC DNA]</scope>
    <source>
        <strain evidence="15 16">DSM 17976</strain>
    </source>
</reference>
<feature type="transmembrane region" description="Helical" evidence="13">
    <location>
        <begin position="178"/>
        <end position="196"/>
    </location>
</feature>
<dbReference type="Gene3D" id="3.40.1110.10">
    <property type="entry name" value="Calcium-transporting ATPase, cytoplasmic domain N"/>
    <property type="match status" value="1"/>
</dbReference>
<gene>
    <name evidence="15" type="ORF">FHS57_002238</name>
</gene>
<keyword evidence="10 13" id="KW-1133">Transmembrane helix</keyword>
<keyword evidence="7" id="KW-0479">Metal-binding</keyword>
<dbReference type="SUPFAM" id="SSF81653">
    <property type="entry name" value="Calcium ATPase, transduction domain A"/>
    <property type="match status" value="1"/>
</dbReference>
<name>A0A7W5ZJ47_9BACT</name>
<dbReference type="InterPro" id="IPR021993">
    <property type="entry name" value="ATPase-cat-bd"/>
</dbReference>
<dbReference type="Gene3D" id="2.70.150.10">
    <property type="entry name" value="Calcium-transporting ATPase, cytoplasmic transduction domain A"/>
    <property type="match status" value="1"/>
</dbReference>
<dbReference type="Proteomes" id="UP000541352">
    <property type="component" value="Unassembled WGS sequence"/>
</dbReference>
<dbReference type="Gene3D" id="3.40.50.1000">
    <property type="entry name" value="HAD superfamily/HAD-like"/>
    <property type="match status" value="1"/>
</dbReference>
<dbReference type="GO" id="GO:0005507">
    <property type="term" value="F:copper ion binding"/>
    <property type="evidence" value="ECO:0007669"/>
    <property type="project" value="TreeGrafter"/>
</dbReference>
<evidence type="ECO:0000256" key="4">
    <source>
        <dbReference type="ARBA" id="ARBA00022475"/>
    </source>
</evidence>
<feature type="transmembrane region" description="Helical" evidence="13">
    <location>
        <begin position="773"/>
        <end position="794"/>
    </location>
</feature>
<dbReference type="InterPro" id="IPR006121">
    <property type="entry name" value="HMA_dom"/>
</dbReference>
<feature type="transmembrane region" description="Helical" evidence="13">
    <location>
        <begin position="272"/>
        <end position="293"/>
    </location>
</feature>
<dbReference type="PRINTS" id="PR00119">
    <property type="entry name" value="CATATPASE"/>
</dbReference>
<dbReference type="InterPro" id="IPR023214">
    <property type="entry name" value="HAD_sf"/>
</dbReference>
<dbReference type="PROSITE" id="PS00154">
    <property type="entry name" value="ATPASE_E1_E2"/>
    <property type="match status" value="1"/>
</dbReference>
<keyword evidence="9" id="KW-1278">Translocase</keyword>
<comment type="subcellular location">
    <subcellularLocation>
        <location evidence="1">Cell membrane</location>
        <topology evidence="1">Multi-pass membrane protein</topology>
    </subcellularLocation>
</comment>
<dbReference type="GO" id="GO:0016887">
    <property type="term" value="F:ATP hydrolysis activity"/>
    <property type="evidence" value="ECO:0007669"/>
    <property type="project" value="InterPro"/>
</dbReference>
<dbReference type="Pfam" id="PF00122">
    <property type="entry name" value="E1-E2_ATPase"/>
    <property type="match status" value="1"/>
</dbReference>
<dbReference type="InterPro" id="IPR001757">
    <property type="entry name" value="P_typ_ATPase"/>
</dbReference>
<comment type="similarity">
    <text evidence="2">Belongs to the cation transport ATPase (P-type) (TC 3.A.3) family. Type IB subfamily.</text>
</comment>
<feature type="transmembrane region" description="Helical" evidence="13">
    <location>
        <begin position="448"/>
        <end position="467"/>
    </location>
</feature>
<evidence type="ECO:0000256" key="9">
    <source>
        <dbReference type="ARBA" id="ARBA00022967"/>
    </source>
</evidence>
<dbReference type="GO" id="GO:0055070">
    <property type="term" value="P:copper ion homeostasis"/>
    <property type="evidence" value="ECO:0007669"/>
    <property type="project" value="TreeGrafter"/>
</dbReference>
<dbReference type="GO" id="GO:0005886">
    <property type="term" value="C:plasma membrane"/>
    <property type="evidence" value="ECO:0007669"/>
    <property type="project" value="UniProtKB-SubCell"/>
</dbReference>
<dbReference type="GO" id="GO:0043682">
    <property type="term" value="F:P-type divalent copper transporter activity"/>
    <property type="evidence" value="ECO:0007669"/>
    <property type="project" value="TreeGrafter"/>
</dbReference>
<dbReference type="RefSeq" id="WP_183973484.1">
    <property type="nucleotide sequence ID" value="NZ_JACIBY010000004.1"/>
</dbReference>
<dbReference type="InterPro" id="IPR018303">
    <property type="entry name" value="ATPase_P-typ_P_site"/>
</dbReference>
<evidence type="ECO:0000313" key="16">
    <source>
        <dbReference type="Proteomes" id="UP000541352"/>
    </source>
</evidence>
<dbReference type="GO" id="GO:0005524">
    <property type="term" value="F:ATP binding"/>
    <property type="evidence" value="ECO:0007669"/>
    <property type="project" value="InterPro"/>
</dbReference>
<protein>
    <submittedName>
        <fullName evidence="15">Cu+-exporting ATPase</fullName>
    </submittedName>
</protein>
<evidence type="ECO:0000256" key="13">
    <source>
        <dbReference type="SAM" id="Phobius"/>
    </source>
</evidence>
<dbReference type="Pfam" id="PF00702">
    <property type="entry name" value="Hydrolase"/>
    <property type="match status" value="1"/>
</dbReference>
<dbReference type="SUPFAM" id="SSF55008">
    <property type="entry name" value="HMA, heavy metal-associated domain"/>
    <property type="match status" value="1"/>
</dbReference>
<dbReference type="PROSITE" id="PS50846">
    <property type="entry name" value="HMA_2"/>
    <property type="match status" value="1"/>
</dbReference>
<dbReference type="SUPFAM" id="SSF56784">
    <property type="entry name" value="HAD-like"/>
    <property type="match status" value="1"/>
</dbReference>
<evidence type="ECO:0000256" key="10">
    <source>
        <dbReference type="ARBA" id="ARBA00022989"/>
    </source>
</evidence>
<keyword evidence="5" id="KW-0597">Phosphoprotein</keyword>
<feature type="transmembrane region" description="Helical" evidence="13">
    <location>
        <begin position="216"/>
        <end position="239"/>
    </location>
</feature>
<dbReference type="EMBL" id="JACIBY010000004">
    <property type="protein sequence ID" value="MBB3838233.1"/>
    <property type="molecule type" value="Genomic_DNA"/>
</dbReference>
<evidence type="ECO:0000256" key="6">
    <source>
        <dbReference type="ARBA" id="ARBA00022692"/>
    </source>
</evidence>
<evidence type="ECO:0000256" key="5">
    <source>
        <dbReference type="ARBA" id="ARBA00022553"/>
    </source>
</evidence>
<evidence type="ECO:0000256" key="3">
    <source>
        <dbReference type="ARBA" id="ARBA00022448"/>
    </source>
</evidence>
<dbReference type="CDD" id="cd00371">
    <property type="entry name" value="HMA"/>
    <property type="match status" value="1"/>
</dbReference>
<keyword evidence="12 13" id="KW-0472">Membrane</keyword>
<dbReference type="InterPro" id="IPR036163">
    <property type="entry name" value="HMA_dom_sf"/>
</dbReference>
<evidence type="ECO:0000259" key="14">
    <source>
        <dbReference type="PROSITE" id="PS50846"/>
    </source>
</evidence>
<feature type="transmembrane region" description="Helical" evidence="13">
    <location>
        <begin position="473"/>
        <end position="491"/>
    </location>
</feature>
<dbReference type="SUPFAM" id="SSF81665">
    <property type="entry name" value="Calcium ATPase, transmembrane domain M"/>
    <property type="match status" value="1"/>
</dbReference>
<feature type="transmembrane region" description="Helical" evidence="13">
    <location>
        <begin position="800"/>
        <end position="819"/>
    </location>
</feature>
<keyword evidence="16" id="KW-1185">Reference proteome</keyword>
<proteinExistence type="inferred from homology"/>
<dbReference type="PANTHER" id="PTHR43520">
    <property type="entry name" value="ATP7, ISOFORM B"/>
    <property type="match status" value="1"/>
</dbReference>
<dbReference type="InterPro" id="IPR036412">
    <property type="entry name" value="HAD-like_sf"/>
</dbReference>
<evidence type="ECO:0000256" key="8">
    <source>
        <dbReference type="ARBA" id="ARBA00022842"/>
    </source>
</evidence>
<evidence type="ECO:0000256" key="2">
    <source>
        <dbReference type="ARBA" id="ARBA00006024"/>
    </source>
</evidence>
<organism evidence="15 16">
    <name type="scientific">Runella defluvii</name>
    <dbReference type="NCBI Taxonomy" id="370973"/>
    <lineage>
        <taxon>Bacteria</taxon>
        <taxon>Pseudomonadati</taxon>
        <taxon>Bacteroidota</taxon>
        <taxon>Cytophagia</taxon>
        <taxon>Cytophagales</taxon>
        <taxon>Spirosomataceae</taxon>
        <taxon>Runella</taxon>
    </lineage>
</organism>
<evidence type="ECO:0000256" key="7">
    <source>
        <dbReference type="ARBA" id="ARBA00022723"/>
    </source>
</evidence>
<dbReference type="InterPro" id="IPR008250">
    <property type="entry name" value="ATPase_P-typ_transduc_dom_A_sf"/>
</dbReference>
<keyword evidence="4" id="KW-1003">Cell membrane</keyword>
<evidence type="ECO:0000313" key="15">
    <source>
        <dbReference type="EMBL" id="MBB3838233.1"/>
    </source>
</evidence>
<feature type="transmembrane region" description="Helical" evidence="13">
    <location>
        <begin position="246"/>
        <end position="266"/>
    </location>
</feature>
<dbReference type="AlphaFoldDB" id="A0A7W5ZJ47"/>
<sequence>MSQSISPTVEVQCYHCGADCEDHVIVHDDKPFCCEGCKTVYELLQENQLCNYYDLTQNPGVSPDKNYYAGKYAYLDLPEVHDKILEFTDGRQTHVNWFFPQMHCSSCVYLLENLHRLHEGVISSLVNFPEKKARVVIDEQKISLSKLAELLTYIGYEPYISLQDIEAQKAPKTNRTRLYKIGIAGFAFGNVMMMSFPDYFGLGDTRLDHHLQTMFSVFSVVLALPVFFYSASDFFVSAWKSIRERFLNIDAPIALAILVTFVRSLYEIGTQTGVGYLDSMTGIVFFMLLGRYFQDKTYSAISFDRDYKSYFPVAVTLLSRGKDSVIPTKEVSNTNPQSPVTNNQLLVTDLQPGDQILIRNKELIPADVRLVSERAMIDYSFVSGESTPIEKTRNELIYAGGRQIGGAIEVEVTKRVSQSYLTQLWNNDSATQQQQNAQQTMVGKINYYFSWALLFLGFGALAYWAVLGDLPRGINAITTILIVACPCALLLSDTFTNGNMLGMFGSNKLYLKNAQIIENLSKIDTVVFDKTGTLTLPDAAHVQFIGKPLTHIQQRIVRTLCEQSSHPLSRLIAKSLQHVPHEKMVSDFQEVEGKGVEGKLGEYVTVRLGSATFISNDNQEVTPFQDSNSSHVYFSFDGKILGYFDIQSQYRDNLVDTLKSLKQKHYNTYLLSGDKPTDVELLSELFGSLKQLNFNQKPDDKLRFIEKLQQQGHKVLMVGDGLNDAGALIKSDVGIAVSDNINNFSPACDGILEGNQLSKLPQFVRLAQAGRNIVIQSFIISVVYNIIGLSFALTGNLSPVVAAILMPASSISIVLFTTISSRIAALRRL</sequence>
<comment type="caution">
    <text evidence="15">The sequence shown here is derived from an EMBL/GenBank/DDBJ whole genome shotgun (WGS) entry which is preliminary data.</text>
</comment>
<dbReference type="Gene3D" id="3.30.70.100">
    <property type="match status" value="1"/>
</dbReference>
<dbReference type="InterPro" id="IPR059000">
    <property type="entry name" value="ATPase_P-type_domA"/>
</dbReference>
<keyword evidence="8" id="KW-0460">Magnesium</keyword>
<evidence type="ECO:0000256" key="12">
    <source>
        <dbReference type="ARBA" id="ARBA00023136"/>
    </source>
</evidence>